<evidence type="ECO:0000313" key="2">
    <source>
        <dbReference type="EMBL" id="KAJ1347340.1"/>
    </source>
</evidence>
<keyword evidence="3" id="KW-1185">Reference proteome</keyword>
<organism evidence="2 3">
    <name type="scientific">Parelaphostrongylus tenuis</name>
    <name type="common">Meningeal worm</name>
    <dbReference type="NCBI Taxonomy" id="148309"/>
    <lineage>
        <taxon>Eukaryota</taxon>
        <taxon>Metazoa</taxon>
        <taxon>Ecdysozoa</taxon>
        <taxon>Nematoda</taxon>
        <taxon>Chromadorea</taxon>
        <taxon>Rhabditida</taxon>
        <taxon>Rhabditina</taxon>
        <taxon>Rhabditomorpha</taxon>
        <taxon>Strongyloidea</taxon>
        <taxon>Metastrongylidae</taxon>
        <taxon>Parelaphostrongylus</taxon>
    </lineage>
</organism>
<evidence type="ECO:0000313" key="3">
    <source>
        <dbReference type="Proteomes" id="UP001196413"/>
    </source>
</evidence>
<reference evidence="2" key="1">
    <citation type="submission" date="2021-06" db="EMBL/GenBank/DDBJ databases">
        <title>Parelaphostrongylus tenuis whole genome reference sequence.</title>
        <authorList>
            <person name="Garwood T.J."/>
            <person name="Larsen P.A."/>
            <person name="Fountain-Jones N.M."/>
            <person name="Garbe J.R."/>
            <person name="Macchietto M.G."/>
            <person name="Kania S.A."/>
            <person name="Gerhold R.W."/>
            <person name="Richards J.E."/>
            <person name="Wolf T.M."/>
        </authorList>
    </citation>
    <scope>NUCLEOTIDE SEQUENCE</scope>
    <source>
        <strain evidence="2">MNPRO001-30</strain>
        <tissue evidence="2">Meninges</tissue>
    </source>
</reference>
<proteinExistence type="predicted"/>
<comment type="caution">
    <text evidence="2">The sequence shown here is derived from an EMBL/GenBank/DDBJ whole genome shotgun (WGS) entry which is preliminary data.</text>
</comment>
<gene>
    <name evidence="2" type="ORF">KIN20_002376</name>
</gene>
<feature type="region of interest" description="Disordered" evidence="1">
    <location>
        <begin position="1"/>
        <end position="39"/>
    </location>
</feature>
<protein>
    <submittedName>
        <fullName evidence="2">Uncharacterized protein</fullName>
    </submittedName>
</protein>
<dbReference type="EMBL" id="JAHQIW010000303">
    <property type="protein sequence ID" value="KAJ1347340.1"/>
    <property type="molecule type" value="Genomic_DNA"/>
</dbReference>
<sequence>MRRHKNGFKHVNGRKSSNMCSVEKEEQSDDVGQSNGGAMTDGPIARKFVWVRQACEGGWALGGEPIG</sequence>
<dbReference type="AlphaFoldDB" id="A0AAD5LVJ8"/>
<name>A0AAD5LVJ8_PARTN</name>
<dbReference type="Proteomes" id="UP001196413">
    <property type="component" value="Unassembled WGS sequence"/>
</dbReference>
<feature type="compositionally biased region" description="Basic residues" evidence="1">
    <location>
        <begin position="1"/>
        <end position="13"/>
    </location>
</feature>
<accession>A0AAD5LVJ8</accession>
<evidence type="ECO:0000256" key="1">
    <source>
        <dbReference type="SAM" id="MobiDB-lite"/>
    </source>
</evidence>